<dbReference type="InterPro" id="IPR012910">
    <property type="entry name" value="Plug_dom"/>
</dbReference>
<evidence type="ECO:0000259" key="11">
    <source>
        <dbReference type="Pfam" id="PF00593"/>
    </source>
</evidence>
<dbReference type="Pfam" id="PF07715">
    <property type="entry name" value="Plug"/>
    <property type="match status" value="1"/>
</dbReference>
<dbReference type="GO" id="GO:0009279">
    <property type="term" value="C:cell outer membrane"/>
    <property type="evidence" value="ECO:0007669"/>
    <property type="project" value="UniProtKB-SubCell"/>
</dbReference>
<evidence type="ECO:0000256" key="4">
    <source>
        <dbReference type="ARBA" id="ARBA00022692"/>
    </source>
</evidence>
<name>A0A562SRA2_9BACT</name>
<sequence length="786" mass="88026">MFQMIRAIVFIAFGLIFQTAAAQCTLTLSGHVNDIETKEHLSDAVIRIKELKITAITDKDGFYSFKGLCPGVYTLEVSHAGCVTAEKHIHLKTDLETDIDLSHAVTELQEVVIQGKASGAATPSAEVKGKALEATRGLSLAESIKKVSGVSMLQTGSNIYKPVIHGLHSNRVLILNNGVRQEGQQWGNEHAPEIDPFIANRISVIKGASAIRYGADAIGGVILVEPKLLRHDPGIDGEVNTALFSNNRMGVLSAMLEGNSERKPAFSWRVQGTVKRGGYAHTPNYWLANSANEEYNFSAAAGWKKQEWGTELFYSQFNTRLGIFAGSHIGNVTDLWNAILSKDPPDYIKNVGFSYNIDRPYQDIQHQLLKAKTWKNTGTIGRLNLVVSGQYNNRQEYDQKRFASSSNAPQLDLSIATGMAELVWDHFNTGDFRGTIGGSFMYQNNQYERRLFIPNYESTNTGLFVIEKWTKNKLDIEAGVRFDRKSIYNTTDNGAVRFYADRLFNNLSGNIGFNYRFTPAFRATVHASTAWRAPQVNELYADGLHHGAARIEKGNATLTPERANNIAANFIFSNSKWDIDAGIYHKEIDGFIFLEPTFPPELTIRGAFPAFRYTQTNARLSGLDFSAAYSFDAHFSSSLKASLLRAWDKTNKQWLIQMPADRYEAAVEYNFGNARKLNDTYIGINSTWVLQQTRVPATGNIEVPGTTVKQSDYLNPPPAYFLLGFEAGTKLKWKHNNVSFILAVTNLLNKAYRDYMNSFRYFSDEMGRNISLRIRIPFDIKHKHKS</sequence>
<evidence type="ECO:0000256" key="1">
    <source>
        <dbReference type="ARBA" id="ARBA00004571"/>
    </source>
</evidence>
<keyword evidence="13" id="KW-0675">Receptor</keyword>
<keyword evidence="3 8" id="KW-1134">Transmembrane beta strand</keyword>
<comment type="similarity">
    <text evidence="8 9">Belongs to the TonB-dependent receptor family.</text>
</comment>
<dbReference type="InterPro" id="IPR000531">
    <property type="entry name" value="Beta-barrel_TonB"/>
</dbReference>
<evidence type="ECO:0000256" key="10">
    <source>
        <dbReference type="SAM" id="SignalP"/>
    </source>
</evidence>
<evidence type="ECO:0000256" key="3">
    <source>
        <dbReference type="ARBA" id="ARBA00022452"/>
    </source>
</evidence>
<evidence type="ECO:0000259" key="12">
    <source>
        <dbReference type="Pfam" id="PF07715"/>
    </source>
</evidence>
<dbReference type="EMBL" id="VLLE01000003">
    <property type="protein sequence ID" value="TWI83663.1"/>
    <property type="molecule type" value="Genomic_DNA"/>
</dbReference>
<dbReference type="Pfam" id="PF13715">
    <property type="entry name" value="CarbopepD_reg_2"/>
    <property type="match status" value="1"/>
</dbReference>
<reference evidence="13 14" key="1">
    <citation type="journal article" date="2015" name="Stand. Genomic Sci.">
        <title>Genomic Encyclopedia of Bacterial and Archaeal Type Strains, Phase III: the genomes of soil and plant-associated and newly described type strains.</title>
        <authorList>
            <person name="Whitman W.B."/>
            <person name="Woyke T."/>
            <person name="Klenk H.P."/>
            <person name="Zhou Y."/>
            <person name="Lilburn T.G."/>
            <person name="Beck B.J."/>
            <person name="De Vos P."/>
            <person name="Vandamme P."/>
            <person name="Eisen J.A."/>
            <person name="Garrity G."/>
            <person name="Hugenholtz P."/>
            <person name="Kyrpides N.C."/>
        </authorList>
    </citation>
    <scope>NUCLEOTIDE SEQUENCE [LARGE SCALE GENOMIC DNA]</scope>
    <source>
        <strain evidence="13 14">CGMCC 1.7271</strain>
    </source>
</reference>
<dbReference type="InterPro" id="IPR008969">
    <property type="entry name" value="CarboxyPept-like_regulatory"/>
</dbReference>
<dbReference type="AlphaFoldDB" id="A0A562SRA2"/>
<feature type="chain" id="PRO_5021725389" evidence="10">
    <location>
        <begin position="23"/>
        <end position="786"/>
    </location>
</feature>
<dbReference type="GO" id="GO:0015344">
    <property type="term" value="F:siderophore uptake transmembrane transporter activity"/>
    <property type="evidence" value="ECO:0007669"/>
    <property type="project" value="TreeGrafter"/>
</dbReference>
<evidence type="ECO:0000256" key="5">
    <source>
        <dbReference type="ARBA" id="ARBA00023077"/>
    </source>
</evidence>
<keyword evidence="5 9" id="KW-0798">TonB box</keyword>
<gene>
    <name evidence="13" type="ORF">IQ13_1776</name>
</gene>
<comment type="subcellular location">
    <subcellularLocation>
        <location evidence="1 8">Cell outer membrane</location>
        <topology evidence="1 8">Multi-pass membrane protein</topology>
    </subcellularLocation>
</comment>
<evidence type="ECO:0000256" key="8">
    <source>
        <dbReference type="PROSITE-ProRule" id="PRU01360"/>
    </source>
</evidence>
<feature type="domain" description="TonB-dependent receptor-like beta-barrel" evidence="11">
    <location>
        <begin position="322"/>
        <end position="747"/>
    </location>
</feature>
<dbReference type="GO" id="GO:0044718">
    <property type="term" value="P:siderophore transmembrane transport"/>
    <property type="evidence" value="ECO:0007669"/>
    <property type="project" value="TreeGrafter"/>
</dbReference>
<evidence type="ECO:0000256" key="7">
    <source>
        <dbReference type="ARBA" id="ARBA00023237"/>
    </source>
</evidence>
<dbReference type="Gene3D" id="2.40.170.20">
    <property type="entry name" value="TonB-dependent receptor, beta-barrel domain"/>
    <property type="match status" value="1"/>
</dbReference>
<accession>A0A562SRA2</accession>
<keyword evidence="4 8" id="KW-0812">Transmembrane</keyword>
<keyword evidence="2 8" id="KW-0813">Transport</keyword>
<dbReference type="Pfam" id="PF00593">
    <property type="entry name" value="TonB_dep_Rec_b-barrel"/>
    <property type="match status" value="1"/>
</dbReference>
<evidence type="ECO:0000256" key="9">
    <source>
        <dbReference type="RuleBase" id="RU003357"/>
    </source>
</evidence>
<dbReference type="InterPro" id="IPR037066">
    <property type="entry name" value="Plug_dom_sf"/>
</dbReference>
<dbReference type="InterPro" id="IPR039426">
    <property type="entry name" value="TonB-dep_rcpt-like"/>
</dbReference>
<dbReference type="Gene3D" id="2.60.40.1120">
    <property type="entry name" value="Carboxypeptidase-like, regulatory domain"/>
    <property type="match status" value="1"/>
</dbReference>
<feature type="signal peptide" evidence="10">
    <location>
        <begin position="1"/>
        <end position="22"/>
    </location>
</feature>
<dbReference type="PANTHER" id="PTHR30069:SF40">
    <property type="entry name" value="TONB-DEPENDENT RECEPTOR NMB0964-RELATED"/>
    <property type="match status" value="1"/>
</dbReference>
<proteinExistence type="inferred from homology"/>
<dbReference type="Proteomes" id="UP000316167">
    <property type="component" value="Unassembled WGS sequence"/>
</dbReference>
<evidence type="ECO:0000313" key="13">
    <source>
        <dbReference type="EMBL" id="TWI83663.1"/>
    </source>
</evidence>
<dbReference type="Gene3D" id="2.170.130.10">
    <property type="entry name" value="TonB-dependent receptor, plug domain"/>
    <property type="match status" value="1"/>
</dbReference>
<dbReference type="InterPro" id="IPR036942">
    <property type="entry name" value="Beta-barrel_TonB_sf"/>
</dbReference>
<keyword evidence="10" id="KW-0732">Signal</keyword>
<organism evidence="13 14">
    <name type="scientific">Lacibacter cauensis</name>
    <dbReference type="NCBI Taxonomy" id="510947"/>
    <lineage>
        <taxon>Bacteria</taxon>
        <taxon>Pseudomonadati</taxon>
        <taxon>Bacteroidota</taxon>
        <taxon>Chitinophagia</taxon>
        <taxon>Chitinophagales</taxon>
        <taxon>Chitinophagaceae</taxon>
        <taxon>Lacibacter</taxon>
    </lineage>
</organism>
<protein>
    <submittedName>
        <fullName evidence="13">Iron complex outermembrane receptor protein</fullName>
    </submittedName>
</protein>
<dbReference type="PANTHER" id="PTHR30069">
    <property type="entry name" value="TONB-DEPENDENT OUTER MEMBRANE RECEPTOR"/>
    <property type="match status" value="1"/>
</dbReference>
<evidence type="ECO:0000256" key="2">
    <source>
        <dbReference type="ARBA" id="ARBA00022448"/>
    </source>
</evidence>
<dbReference type="SUPFAM" id="SSF49464">
    <property type="entry name" value="Carboxypeptidase regulatory domain-like"/>
    <property type="match status" value="1"/>
</dbReference>
<dbReference type="SUPFAM" id="SSF56935">
    <property type="entry name" value="Porins"/>
    <property type="match status" value="1"/>
</dbReference>
<feature type="domain" description="TonB-dependent receptor plug" evidence="12">
    <location>
        <begin position="123"/>
        <end position="221"/>
    </location>
</feature>
<keyword evidence="14" id="KW-1185">Reference proteome</keyword>
<dbReference type="PROSITE" id="PS52016">
    <property type="entry name" value="TONB_DEPENDENT_REC_3"/>
    <property type="match status" value="1"/>
</dbReference>
<evidence type="ECO:0000313" key="14">
    <source>
        <dbReference type="Proteomes" id="UP000316167"/>
    </source>
</evidence>
<evidence type="ECO:0000256" key="6">
    <source>
        <dbReference type="ARBA" id="ARBA00023136"/>
    </source>
</evidence>
<keyword evidence="6 8" id="KW-0472">Membrane</keyword>
<comment type="caution">
    <text evidence="13">The sequence shown here is derived from an EMBL/GenBank/DDBJ whole genome shotgun (WGS) entry which is preliminary data.</text>
</comment>
<keyword evidence="7 8" id="KW-0998">Cell outer membrane</keyword>